<keyword evidence="3" id="KW-0067">ATP-binding</keyword>
<feature type="domain" description="ABC transporter" evidence="4">
    <location>
        <begin position="2"/>
        <end position="243"/>
    </location>
</feature>
<dbReference type="PANTHER" id="PTHR45772">
    <property type="entry name" value="CONSERVED COMPONENT OF ABC TRANSPORTER FOR NATURAL AMINO ACIDS-RELATED"/>
    <property type="match status" value="1"/>
</dbReference>
<accession>A0A383AGQ0</accession>
<dbReference type="InterPro" id="IPR017871">
    <property type="entry name" value="ABC_transporter-like_CS"/>
</dbReference>
<dbReference type="InterPro" id="IPR051120">
    <property type="entry name" value="ABC_AA/LPS_Transport"/>
</dbReference>
<dbReference type="SMART" id="SM00382">
    <property type="entry name" value="AAA"/>
    <property type="match status" value="1"/>
</dbReference>
<dbReference type="PROSITE" id="PS00211">
    <property type="entry name" value="ABC_TRANSPORTER_1"/>
    <property type="match status" value="1"/>
</dbReference>
<dbReference type="Gene3D" id="3.40.50.300">
    <property type="entry name" value="P-loop containing nucleotide triphosphate hydrolases"/>
    <property type="match status" value="1"/>
</dbReference>
<organism evidence="5">
    <name type="scientific">marine metagenome</name>
    <dbReference type="NCBI Taxonomy" id="408172"/>
    <lineage>
        <taxon>unclassified sequences</taxon>
        <taxon>metagenomes</taxon>
        <taxon>ecological metagenomes</taxon>
    </lineage>
</organism>
<dbReference type="GO" id="GO:0016887">
    <property type="term" value="F:ATP hydrolysis activity"/>
    <property type="evidence" value="ECO:0007669"/>
    <property type="project" value="InterPro"/>
</dbReference>
<proteinExistence type="predicted"/>
<dbReference type="SUPFAM" id="SSF52540">
    <property type="entry name" value="P-loop containing nucleoside triphosphate hydrolases"/>
    <property type="match status" value="1"/>
</dbReference>
<sequence>MLTVDSISKSFGGLTAVNNCSFTIEAQSITGLIGPNGAGKTTIFNVIAGAMLPDGGRIQFQGTDITGRPAHKLFHLGIMRTFQIPQEFAAMSTLENLMIVPSEQAGENLFHALLSPGQVSLRENEIRDRAVDVLDFLRLTHVIDELAGNLSGGQKKLLELGRAMMADPDIVLLDEPGAGVNPTLLGDLAEMIERLNQERHYTFCIIEHNMDMIARLCDPVIVMVEGAVLMEGDMESVRADPRVLD</sequence>
<evidence type="ECO:0000256" key="1">
    <source>
        <dbReference type="ARBA" id="ARBA00022448"/>
    </source>
</evidence>
<name>A0A383AGQ0_9ZZZZ</name>
<dbReference type="InterPro" id="IPR003593">
    <property type="entry name" value="AAA+_ATPase"/>
</dbReference>
<feature type="non-terminal residue" evidence="5">
    <location>
        <position position="245"/>
    </location>
</feature>
<evidence type="ECO:0000256" key="2">
    <source>
        <dbReference type="ARBA" id="ARBA00022741"/>
    </source>
</evidence>
<dbReference type="Pfam" id="PF00005">
    <property type="entry name" value="ABC_tran"/>
    <property type="match status" value="1"/>
</dbReference>
<gene>
    <name evidence="5" type="ORF">METZ01_LOCUS459112</name>
</gene>
<dbReference type="AlphaFoldDB" id="A0A383AGQ0"/>
<evidence type="ECO:0000313" key="5">
    <source>
        <dbReference type="EMBL" id="SVE06258.1"/>
    </source>
</evidence>
<evidence type="ECO:0000259" key="4">
    <source>
        <dbReference type="PROSITE" id="PS50893"/>
    </source>
</evidence>
<reference evidence="5" key="1">
    <citation type="submission" date="2018-05" db="EMBL/GenBank/DDBJ databases">
        <authorList>
            <person name="Lanie J.A."/>
            <person name="Ng W.-L."/>
            <person name="Kazmierczak K.M."/>
            <person name="Andrzejewski T.M."/>
            <person name="Davidsen T.M."/>
            <person name="Wayne K.J."/>
            <person name="Tettelin H."/>
            <person name="Glass J.I."/>
            <person name="Rusch D."/>
            <person name="Podicherti R."/>
            <person name="Tsui H.-C.T."/>
            <person name="Winkler M.E."/>
        </authorList>
    </citation>
    <scope>NUCLEOTIDE SEQUENCE</scope>
</reference>
<dbReference type="PANTHER" id="PTHR45772:SF9">
    <property type="entry name" value="CONSERVED COMPONENT OF ABC TRANSPORTER FOR NATURAL AMINO ACIDS"/>
    <property type="match status" value="1"/>
</dbReference>
<dbReference type="InterPro" id="IPR003439">
    <property type="entry name" value="ABC_transporter-like_ATP-bd"/>
</dbReference>
<evidence type="ECO:0000256" key="3">
    <source>
        <dbReference type="ARBA" id="ARBA00022840"/>
    </source>
</evidence>
<dbReference type="EMBL" id="UINC01191554">
    <property type="protein sequence ID" value="SVE06258.1"/>
    <property type="molecule type" value="Genomic_DNA"/>
</dbReference>
<dbReference type="GO" id="GO:0005524">
    <property type="term" value="F:ATP binding"/>
    <property type="evidence" value="ECO:0007669"/>
    <property type="project" value="UniProtKB-KW"/>
</dbReference>
<keyword evidence="1" id="KW-0813">Transport</keyword>
<dbReference type="CDD" id="cd03219">
    <property type="entry name" value="ABC_Mj1267_LivG_branched"/>
    <property type="match status" value="1"/>
</dbReference>
<dbReference type="PROSITE" id="PS50893">
    <property type="entry name" value="ABC_TRANSPORTER_2"/>
    <property type="match status" value="1"/>
</dbReference>
<protein>
    <recommendedName>
        <fullName evidence="4">ABC transporter domain-containing protein</fullName>
    </recommendedName>
</protein>
<dbReference type="FunFam" id="3.40.50.300:FF:000421">
    <property type="entry name" value="Branched-chain amino acid ABC transporter ATP-binding protein"/>
    <property type="match status" value="1"/>
</dbReference>
<keyword evidence="2" id="KW-0547">Nucleotide-binding</keyword>
<dbReference type="GO" id="GO:0005886">
    <property type="term" value="C:plasma membrane"/>
    <property type="evidence" value="ECO:0007669"/>
    <property type="project" value="TreeGrafter"/>
</dbReference>
<dbReference type="InterPro" id="IPR027417">
    <property type="entry name" value="P-loop_NTPase"/>
</dbReference>